<accession>D7DAV2</accession>
<organism evidence="6 7">
    <name type="scientific">Staphylothermus hellenicus (strain DSM 12710 / JCM 10830 / BK20S6-10-b1 / P8)</name>
    <dbReference type="NCBI Taxonomy" id="591019"/>
    <lineage>
        <taxon>Archaea</taxon>
        <taxon>Thermoproteota</taxon>
        <taxon>Thermoprotei</taxon>
        <taxon>Desulfurococcales</taxon>
        <taxon>Desulfurococcaceae</taxon>
        <taxon>Staphylothermus</taxon>
    </lineage>
</organism>
<comment type="catalytic activity">
    <reaction evidence="4">
        <text>RNA(n) + a ribonucleoside 5'-triphosphate = RNA(n+1) + diphosphate</text>
        <dbReference type="Rhea" id="RHEA:21248"/>
        <dbReference type="Rhea" id="RHEA-COMP:14527"/>
        <dbReference type="Rhea" id="RHEA-COMP:17342"/>
        <dbReference type="ChEBI" id="CHEBI:33019"/>
        <dbReference type="ChEBI" id="CHEBI:61557"/>
        <dbReference type="ChEBI" id="CHEBI:140395"/>
        <dbReference type="EC" id="2.7.7.6"/>
    </reaction>
</comment>
<keyword evidence="2 4" id="KW-0804">Transcription</keyword>
<dbReference type="InterPro" id="IPR036603">
    <property type="entry name" value="RBP11-like"/>
</dbReference>
<dbReference type="EC" id="2.7.7.6" evidence="4"/>
<evidence type="ECO:0000259" key="5">
    <source>
        <dbReference type="Pfam" id="PF13656"/>
    </source>
</evidence>
<dbReference type="EMBL" id="CP002051">
    <property type="protein sequence ID" value="ADI31299.1"/>
    <property type="molecule type" value="Genomic_DNA"/>
</dbReference>
<evidence type="ECO:0000256" key="3">
    <source>
        <dbReference type="ARBA" id="ARBA00025751"/>
    </source>
</evidence>
<feature type="domain" description="DNA-directed RNA polymerase RBP11-like dimerisation" evidence="5">
    <location>
        <begin position="18"/>
        <end position="92"/>
    </location>
</feature>
<dbReference type="PANTHER" id="PTHR13946:SF28">
    <property type="entry name" value="DNA-DIRECTED RNA POLYMERASES I AND III SUBUNIT RPAC2"/>
    <property type="match status" value="1"/>
</dbReference>
<proteinExistence type="inferred from homology"/>
<dbReference type="GO" id="GO:0000428">
    <property type="term" value="C:DNA-directed RNA polymerase complex"/>
    <property type="evidence" value="ECO:0007669"/>
    <property type="project" value="UniProtKB-KW"/>
</dbReference>
<dbReference type="GO" id="GO:0006351">
    <property type="term" value="P:DNA-templated transcription"/>
    <property type="evidence" value="ECO:0007669"/>
    <property type="project" value="UniProtKB-UniRule"/>
</dbReference>
<comment type="subcellular location">
    <subcellularLocation>
        <location evidence="4">Cytoplasm</location>
    </subcellularLocation>
</comment>
<dbReference type="Proteomes" id="UP000002573">
    <property type="component" value="Chromosome"/>
</dbReference>
<dbReference type="PANTHER" id="PTHR13946">
    <property type="entry name" value="DNA-DIRECTED RNA POLYMERASE I,II,III"/>
    <property type="match status" value="1"/>
</dbReference>
<keyword evidence="4" id="KW-0963">Cytoplasm</keyword>
<dbReference type="GO" id="GO:0003899">
    <property type="term" value="F:DNA-directed RNA polymerase activity"/>
    <property type="evidence" value="ECO:0007669"/>
    <property type="project" value="UniProtKB-UniRule"/>
</dbReference>
<dbReference type="SUPFAM" id="SSF55257">
    <property type="entry name" value="RBP11-like subunits of RNA polymerase"/>
    <property type="match status" value="1"/>
</dbReference>
<dbReference type="AlphaFoldDB" id="D7DAV2"/>
<evidence type="ECO:0000313" key="7">
    <source>
        <dbReference type="Proteomes" id="UP000002573"/>
    </source>
</evidence>
<dbReference type="HAMAP" id="MF_00261">
    <property type="entry name" value="RNApol_arch_Rpo11"/>
    <property type="match status" value="1"/>
</dbReference>
<dbReference type="GO" id="GO:0005737">
    <property type="term" value="C:cytoplasm"/>
    <property type="evidence" value="ECO:0007669"/>
    <property type="project" value="UniProtKB-SubCell"/>
</dbReference>
<dbReference type="InterPro" id="IPR009025">
    <property type="entry name" value="RBP11-like_dimer"/>
</dbReference>
<dbReference type="InterPro" id="IPR022905">
    <property type="entry name" value="Rpo11-like"/>
</dbReference>
<keyword evidence="1 4" id="KW-0240">DNA-directed RNA polymerase</keyword>
<dbReference type="Pfam" id="PF13656">
    <property type="entry name" value="RNA_pol_L_2"/>
    <property type="match status" value="1"/>
</dbReference>
<protein>
    <recommendedName>
        <fullName evidence="4">DNA-directed RNA polymerase subunit Rpo11</fullName>
        <ecNumber evidence="4">2.7.7.6</ecNumber>
    </recommendedName>
    <alternativeName>
        <fullName evidence="4">DNA-directed RNA polymerase subunit L</fullName>
    </alternativeName>
</protein>
<dbReference type="Gene3D" id="3.30.1360.10">
    <property type="entry name" value="RNA polymerase, RBP11-like subunit"/>
    <property type="match status" value="1"/>
</dbReference>
<name>D7DAV2_STAHD</name>
<reference evidence="6 7" key="2">
    <citation type="journal article" date="2011" name="Stand. Genomic Sci.">
        <title>Complete genome sequence of Staphylothermus hellenicus P8.</title>
        <authorList>
            <person name="Anderson I."/>
            <person name="Wirth R."/>
            <person name="Lucas S."/>
            <person name="Copeland A."/>
            <person name="Lapidus A."/>
            <person name="Cheng J.F."/>
            <person name="Goodwin L."/>
            <person name="Pitluck S."/>
            <person name="Davenport K."/>
            <person name="Detter J.C."/>
            <person name="Han C."/>
            <person name="Tapia R."/>
            <person name="Land M."/>
            <person name="Hauser L."/>
            <person name="Pati A."/>
            <person name="Mikhailova N."/>
            <person name="Woyke T."/>
            <person name="Klenk H.P."/>
            <person name="Kyrpides N."/>
            <person name="Ivanova N."/>
        </authorList>
    </citation>
    <scope>NUCLEOTIDE SEQUENCE [LARGE SCALE GENOMIC DNA]</scope>
    <source>
        <strain evidence="7">DSM 12710 / JCM 10830 / BK20S6-10-b1 / P8</strain>
    </source>
</reference>
<evidence type="ECO:0000256" key="2">
    <source>
        <dbReference type="ARBA" id="ARBA00023163"/>
    </source>
</evidence>
<evidence type="ECO:0000256" key="1">
    <source>
        <dbReference type="ARBA" id="ARBA00022478"/>
    </source>
</evidence>
<dbReference type="KEGG" id="shc:Shell_0156"/>
<dbReference type="eggNOG" id="arCOG04111">
    <property type="taxonomic scope" value="Archaea"/>
</dbReference>
<dbReference type="NCBIfam" id="NF002238">
    <property type="entry name" value="PRK01146.2-2"/>
    <property type="match status" value="1"/>
</dbReference>
<sequence>MSGVEDMELKVLKKTDTEIIIEIIGEDDTLGNLIAKEAMKHPKVVYASYRIPHPLQNKLEIMIDVEPGADINEVLLEITENIRKFLREFKKEVEEKL</sequence>
<evidence type="ECO:0000313" key="6">
    <source>
        <dbReference type="EMBL" id="ADI31299.1"/>
    </source>
</evidence>
<gene>
    <name evidence="4" type="primary">rpo11</name>
    <name evidence="4" type="synonym">rpoL</name>
    <name evidence="6" type="ordered locus">Shell_0156</name>
</gene>
<dbReference type="STRING" id="591019.Shell_0156"/>
<comment type="subunit">
    <text evidence="4">Part of the RNA polymerase complex.</text>
</comment>
<keyword evidence="4" id="KW-0808">Transferase</keyword>
<dbReference type="GO" id="GO:0046983">
    <property type="term" value="F:protein dimerization activity"/>
    <property type="evidence" value="ECO:0007669"/>
    <property type="project" value="InterPro"/>
</dbReference>
<comment type="function">
    <text evidence="4">DNA-dependent RNA polymerase (RNAP) catalyzes the transcription of DNA into RNA using the four ribonucleoside triphosphates as substrates.</text>
</comment>
<dbReference type="HOGENOM" id="CLU_090381_5_1_2"/>
<evidence type="ECO:0000256" key="4">
    <source>
        <dbReference type="HAMAP-Rule" id="MF_00261"/>
    </source>
</evidence>
<keyword evidence="7" id="KW-1185">Reference proteome</keyword>
<reference evidence="7" key="1">
    <citation type="submission" date="2010-05" db="EMBL/GenBank/DDBJ databases">
        <title>Complete sequence of Staphylothermus hellenicus DSM 12710.</title>
        <authorList>
            <consortium name="US DOE Joint Genome Institute"/>
            <person name="Lucas S."/>
            <person name="Copeland A."/>
            <person name="Lapidus A."/>
            <person name="Cheng J.-F."/>
            <person name="Bruce D."/>
            <person name="Goodwin L."/>
            <person name="Pitluck S."/>
            <person name="Davenport K."/>
            <person name="Detter J.C."/>
            <person name="Han C."/>
            <person name="Tapia R."/>
            <person name="Larimer F."/>
            <person name="Land M."/>
            <person name="Hauser L."/>
            <person name="Kyrpides N."/>
            <person name="Mikhailova N."/>
            <person name="Anderson I.J."/>
            <person name="Woyke T."/>
        </authorList>
    </citation>
    <scope>NUCLEOTIDE SEQUENCE [LARGE SCALE GENOMIC DNA]</scope>
    <source>
        <strain evidence="7">DSM 12710 / JCM 10830 / BK20S6-10-b1 / P8</strain>
    </source>
</reference>
<keyword evidence="4" id="KW-0548">Nucleotidyltransferase</keyword>
<comment type="similarity">
    <text evidence="3 4">Belongs to the archaeal Rpo11/eukaryotic RPB11/RPC19 RNA polymerase subunit family.</text>
</comment>